<evidence type="ECO:0000313" key="1">
    <source>
        <dbReference type="EMBL" id="MBK9982379.1"/>
    </source>
</evidence>
<accession>A0A9D7SUH6</accession>
<organism evidence="1 2">
    <name type="scientific">Candidatus Opimibacter skivensis</name>
    <dbReference type="NCBI Taxonomy" id="2982028"/>
    <lineage>
        <taxon>Bacteria</taxon>
        <taxon>Pseudomonadati</taxon>
        <taxon>Bacteroidota</taxon>
        <taxon>Saprospiria</taxon>
        <taxon>Saprospirales</taxon>
        <taxon>Saprospiraceae</taxon>
        <taxon>Candidatus Opimibacter</taxon>
    </lineage>
</organism>
<protein>
    <submittedName>
        <fullName evidence="1">Uncharacterized protein</fullName>
    </submittedName>
</protein>
<dbReference type="EMBL" id="JADKGY010000006">
    <property type="protein sequence ID" value="MBK9982379.1"/>
    <property type="molecule type" value="Genomic_DNA"/>
</dbReference>
<proteinExistence type="predicted"/>
<dbReference type="AlphaFoldDB" id="A0A9D7SUH6"/>
<reference evidence="1 2" key="1">
    <citation type="submission" date="2020-10" db="EMBL/GenBank/DDBJ databases">
        <title>Connecting structure to function with the recovery of over 1000 high-quality activated sludge metagenome-assembled genomes encoding full-length rRNA genes using long-read sequencing.</title>
        <authorList>
            <person name="Singleton C.M."/>
            <person name="Petriglieri F."/>
            <person name="Kristensen J.M."/>
            <person name="Kirkegaard R.H."/>
            <person name="Michaelsen T.Y."/>
            <person name="Andersen M.H."/>
            <person name="Karst S.M."/>
            <person name="Dueholm M.S."/>
            <person name="Nielsen P.H."/>
            <person name="Albertsen M."/>
        </authorList>
    </citation>
    <scope>NUCLEOTIDE SEQUENCE [LARGE SCALE GENOMIC DNA]</scope>
    <source>
        <strain evidence="1">Ribe_18-Q3-R11-54_MAXAC.273</strain>
    </source>
</reference>
<evidence type="ECO:0000313" key="2">
    <source>
        <dbReference type="Proteomes" id="UP000808337"/>
    </source>
</evidence>
<name>A0A9D7SUH6_9BACT</name>
<dbReference type="Proteomes" id="UP000808337">
    <property type="component" value="Unassembled WGS sequence"/>
</dbReference>
<dbReference type="PROSITE" id="PS51257">
    <property type="entry name" value="PROKAR_LIPOPROTEIN"/>
    <property type="match status" value="1"/>
</dbReference>
<sequence>MKIQMYLAIACVGFFASCSPQYTYFTKSLYEKENWTKDDIMRIQFYNSRDITLSRAVNDDETSITEGKIRIINGKKVQQVVIRQGTPGVVVLMPKEDRFAISFEEADNDAYLMFGPNPKYDNRFALLAQDWERESGKVHYKGQVYNVDAGSAYSSLMVDLKRIGENQYETKRVQGRKVH</sequence>
<comment type="caution">
    <text evidence="1">The sequence shown here is derived from an EMBL/GenBank/DDBJ whole genome shotgun (WGS) entry which is preliminary data.</text>
</comment>
<gene>
    <name evidence="1" type="ORF">IPP15_08135</name>
</gene>